<feature type="signal peptide" evidence="2">
    <location>
        <begin position="1"/>
        <end position="25"/>
    </location>
</feature>
<name>A0A7R9NUA5_9NEOP</name>
<feature type="region of interest" description="Disordered" evidence="1">
    <location>
        <begin position="113"/>
        <end position="156"/>
    </location>
</feature>
<reference evidence="3" key="1">
    <citation type="submission" date="2020-11" db="EMBL/GenBank/DDBJ databases">
        <authorList>
            <person name="Tran Van P."/>
        </authorList>
    </citation>
    <scope>NUCLEOTIDE SEQUENCE</scope>
</reference>
<evidence type="ECO:0000313" key="3">
    <source>
        <dbReference type="EMBL" id="CAD7456683.1"/>
    </source>
</evidence>
<evidence type="ECO:0000256" key="1">
    <source>
        <dbReference type="SAM" id="MobiDB-lite"/>
    </source>
</evidence>
<evidence type="ECO:0000256" key="2">
    <source>
        <dbReference type="SAM" id="SignalP"/>
    </source>
</evidence>
<sequence length="339" mass="37151">MNVVANSAMCVLLAVALCGGGGVVGRRAREMPIFGSSLWSDFDTGRVEATERLTPTREGGISSGQVSTQLSAWTQTPSFLTSRFRDVHDTASSNLDRMETAFESMFGGSTDLFGDLGDKTVGNSPDSKDRESLEPDTDVQSTGAMTRSDTRCPQPRSRFLDLREDPRTRKNQPKCDGAASYMVKQWRNTQDHRAVNAGGEQCCVLSVTDMSSSLFPGGLFNLFEIGTSRQPWWKGFYTNRVYMELPPCLMNVMLQFLYQQSVHGTASVSYECDVTVFIPTESTWKQALMICPGHECRTVVLTVVAIPLPQGSSGTASSLSSVQRLQFVVTINNLICGEN</sequence>
<dbReference type="EMBL" id="OE001373">
    <property type="protein sequence ID" value="CAD7456683.1"/>
    <property type="molecule type" value="Genomic_DNA"/>
</dbReference>
<organism evidence="3">
    <name type="scientific">Timema tahoe</name>
    <dbReference type="NCBI Taxonomy" id="61484"/>
    <lineage>
        <taxon>Eukaryota</taxon>
        <taxon>Metazoa</taxon>
        <taxon>Ecdysozoa</taxon>
        <taxon>Arthropoda</taxon>
        <taxon>Hexapoda</taxon>
        <taxon>Insecta</taxon>
        <taxon>Pterygota</taxon>
        <taxon>Neoptera</taxon>
        <taxon>Polyneoptera</taxon>
        <taxon>Phasmatodea</taxon>
        <taxon>Timematodea</taxon>
        <taxon>Timematoidea</taxon>
        <taxon>Timematidae</taxon>
        <taxon>Timema</taxon>
    </lineage>
</organism>
<keyword evidence="2" id="KW-0732">Signal</keyword>
<gene>
    <name evidence="3" type="ORF">TTEB3V08_LOCUS4706</name>
</gene>
<feature type="chain" id="PRO_5030571576" evidence="2">
    <location>
        <begin position="26"/>
        <end position="339"/>
    </location>
</feature>
<accession>A0A7R9NUA5</accession>
<protein>
    <submittedName>
        <fullName evidence="3">Uncharacterized protein</fullName>
    </submittedName>
</protein>
<dbReference type="AlphaFoldDB" id="A0A7R9NUA5"/>
<feature type="compositionally biased region" description="Polar residues" evidence="1">
    <location>
        <begin position="138"/>
        <end position="147"/>
    </location>
</feature>
<proteinExistence type="predicted"/>